<reference evidence="7" key="1">
    <citation type="submission" date="2025-08" db="UniProtKB">
        <authorList>
            <consortium name="Ensembl"/>
        </authorList>
    </citation>
    <scope>IDENTIFICATION</scope>
</reference>
<keyword evidence="3" id="KW-0342">GTP-binding</keyword>
<proteinExistence type="inferred from homology"/>
<dbReference type="InterPro" id="IPR006703">
    <property type="entry name" value="G_AIG1"/>
</dbReference>
<name>A0A3B4WCF6_SERLL</name>
<feature type="region of interest" description="Disordered" evidence="5">
    <location>
        <begin position="294"/>
        <end position="324"/>
    </location>
</feature>
<feature type="compositionally biased region" description="Basic and acidic residues" evidence="5">
    <location>
        <begin position="270"/>
        <end position="280"/>
    </location>
</feature>
<evidence type="ECO:0000259" key="6">
    <source>
        <dbReference type="PROSITE" id="PS51720"/>
    </source>
</evidence>
<feature type="region of interest" description="Disordered" evidence="5">
    <location>
        <begin position="253"/>
        <end position="280"/>
    </location>
</feature>
<dbReference type="FunFam" id="3.40.50.300:FF:000366">
    <property type="entry name" value="GTPase, IMAP family member 2"/>
    <property type="match status" value="1"/>
</dbReference>
<dbReference type="SUPFAM" id="SSF52540">
    <property type="entry name" value="P-loop containing nucleoside triphosphate hydrolases"/>
    <property type="match status" value="1"/>
</dbReference>
<dbReference type="PANTHER" id="PTHR10903:SF170">
    <property type="entry name" value="GTPASE IMAP FAMILY MEMBER 7"/>
    <property type="match status" value="1"/>
</dbReference>
<evidence type="ECO:0000256" key="2">
    <source>
        <dbReference type="ARBA" id="ARBA00022741"/>
    </source>
</evidence>
<accession>A0A3B4WCF6</accession>
<dbReference type="Pfam" id="PF04548">
    <property type="entry name" value="AIG1"/>
    <property type="match status" value="1"/>
</dbReference>
<feature type="coiled-coil region" evidence="4">
    <location>
        <begin position="453"/>
        <end position="503"/>
    </location>
</feature>
<keyword evidence="4" id="KW-0175">Coiled coil</keyword>
<dbReference type="PROSITE" id="PS51720">
    <property type="entry name" value="G_AIG1"/>
    <property type="match status" value="1"/>
</dbReference>
<feature type="domain" description="AIG1-type G" evidence="6">
    <location>
        <begin position="7"/>
        <end position="207"/>
    </location>
</feature>
<keyword evidence="8" id="KW-1185">Reference proteome</keyword>
<protein>
    <recommendedName>
        <fullName evidence="6">AIG1-type G domain-containing protein</fullName>
    </recommendedName>
</protein>
<reference evidence="7" key="2">
    <citation type="submission" date="2025-09" db="UniProtKB">
        <authorList>
            <consortium name="Ensembl"/>
        </authorList>
    </citation>
    <scope>IDENTIFICATION</scope>
</reference>
<dbReference type="AlphaFoldDB" id="A0A3B4WCF6"/>
<comment type="similarity">
    <text evidence="1">Belongs to the TRAFAC class TrmE-Era-EngA-EngB-Septin-like GTPase superfamily. AIG1/Toc34/Toc159-like paraseptin GTPase family. IAN subfamily.</text>
</comment>
<evidence type="ECO:0000256" key="4">
    <source>
        <dbReference type="SAM" id="Coils"/>
    </source>
</evidence>
<dbReference type="PANTHER" id="PTHR10903">
    <property type="entry name" value="GTPASE, IMAP FAMILY MEMBER-RELATED"/>
    <property type="match status" value="1"/>
</dbReference>
<dbReference type="Gene3D" id="3.40.50.300">
    <property type="entry name" value="P-loop containing nucleotide triphosphate hydrolases"/>
    <property type="match status" value="1"/>
</dbReference>
<feature type="region of interest" description="Disordered" evidence="5">
    <location>
        <begin position="336"/>
        <end position="378"/>
    </location>
</feature>
<dbReference type="CDD" id="cd01852">
    <property type="entry name" value="AIG1"/>
    <property type="match status" value="1"/>
</dbReference>
<dbReference type="InterPro" id="IPR045058">
    <property type="entry name" value="GIMA/IAN/Toc"/>
</dbReference>
<evidence type="ECO:0000256" key="3">
    <source>
        <dbReference type="ARBA" id="ARBA00023134"/>
    </source>
</evidence>
<dbReference type="GO" id="GO:0005525">
    <property type="term" value="F:GTP binding"/>
    <property type="evidence" value="ECO:0007669"/>
    <property type="project" value="UniProtKB-KW"/>
</dbReference>
<sequence>MNSYKTTPCLRMVLIGKTGSGKSATGNTILGKECFHSKTSAKSVTKLCQKETGEINGRPAVIVDTPGLFDTALSNDEVKHELVKCVTLLAPGPHVFLLVLQIGRFTEEEQETVELIKKFFGKKSEHFIILIFTRGDDLQNQTMEDYIEEDSENFGRKLINECGGRYQVFNNRDRNNTQVIQLLTNIEAMVKENGGGCYTTEMIMKAKEEEMQREKERLERKRDEEFQAKKKKIEEERAEKDKALKEKEEYINKEQEKRKREEEQREEEDRDQKMHEEYQRQQWEQRFEALQRKIDTELQKNETSDKRLMQNREDMTREREAWENERKEWWEKRRLEEQQRQEKEQTQLKRLREEYEQERKDYEQRRKQEDRIRKEHEEKEWKEVQENYEKRVEAMKQKNEDEARKQAEEFNEFRQRYTTDFAALMEKHDKEMEDMKQKELKNKELMMKHLLTNKVYKKDFDRLKRRQEREMNELQQNLSTENEEDLIEEIDDLQKRHDEEVNVWIQQNVEKASQEKGCNIL</sequence>
<dbReference type="InterPro" id="IPR027417">
    <property type="entry name" value="P-loop_NTPase"/>
</dbReference>
<evidence type="ECO:0000313" key="8">
    <source>
        <dbReference type="Proteomes" id="UP000261360"/>
    </source>
</evidence>
<evidence type="ECO:0000313" key="7">
    <source>
        <dbReference type="Ensembl" id="ENSSLDP00000001926.1"/>
    </source>
</evidence>
<dbReference type="GeneTree" id="ENSGT00940000164100"/>
<evidence type="ECO:0000256" key="5">
    <source>
        <dbReference type="SAM" id="MobiDB-lite"/>
    </source>
</evidence>
<dbReference type="Ensembl" id="ENSSLDT00000002018.1">
    <property type="protein sequence ID" value="ENSSLDP00000001926.1"/>
    <property type="gene ID" value="ENSSLDG00000001533.1"/>
</dbReference>
<evidence type="ECO:0000256" key="1">
    <source>
        <dbReference type="ARBA" id="ARBA00008535"/>
    </source>
</evidence>
<keyword evidence="2" id="KW-0547">Nucleotide-binding</keyword>
<feature type="compositionally biased region" description="Basic and acidic residues" evidence="5">
    <location>
        <begin position="253"/>
        <end position="263"/>
    </location>
</feature>
<dbReference type="Proteomes" id="UP000261360">
    <property type="component" value="Unplaced"/>
</dbReference>
<organism evidence="7 8">
    <name type="scientific">Seriola lalandi dorsalis</name>
    <dbReference type="NCBI Taxonomy" id="1841481"/>
    <lineage>
        <taxon>Eukaryota</taxon>
        <taxon>Metazoa</taxon>
        <taxon>Chordata</taxon>
        <taxon>Craniata</taxon>
        <taxon>Vertebrata</taxon>
        <taxon>Euteleostomi</taxon>
        <taxon>Actinopterygii</taxon>
        <taxon>Neopterygii</taxon>
        <taxon>Teleostei</taxon>
        <taxon>Neoteleostei</taxon>
        <taxon>Acanthomorphata</taxon>
        <taxon>Carangaria</taxon>
        <taxon>Carangiformes</taxon>
        <taxon>Carangidae</taxon>
        <taxon>Seriola</taxon>
    </lineage>
</organism>
<dbReference type="STRING" id="1841481.ENSSLDP00000001926"/>